<dbReference type="AlphaFoldDB" id="R4JYH5"/>
<dbReference type="Proteomes" id="UP000013523">
    <property type="component" value="Chromosome"/>
</dbReference>
<organism evidence="3 4">
    <name type="scientific">Clostridium pasteurianum BC1</name>
    <dbReference type="NCBI Taxonomy" id="86416"/>
    <lineage>
        <taxon>Bacteria</taxon>
        <taxon>Bacillati</taxon>
        <taxon>Bacillota</taxon>
        <taxon>Clostridia</taxon>
        <taxon>Eubacteriales</taxon>
        <taxon>Clostridiaceae</taxon>
        <taxon>Clostridium</taxon>
    </lineage>
</organism>
<dbReference type="STRING" id="86416.Clopa_0858"/>
<dbReference type="eggNOG" id="COG0438">
    <property type="taxonomic scope" value="Bacteria"/>
</dbReference>
<dbReference type="PANTHER" id="PTHR45947:SF3">
    <property type="entry name" value="SULFOQUINOVOSYL TRANSFERASE SQD2"/>
    <property type="match status" value="1"/>
</dbReference>
<dbReference type="GO" id="GO:0016758">
    <property type="term" value="F:hexosyltransferase activity"/>
    <property type="evidence" value="ECO:0007669"/>
    <property type="project" value="TreeGrafter"/>
</dbReference>
<dbReference type="InterPro" id="IPR001296">
    <property type="entry name" value="Glyco_trans_1"/>
</dbReference>
<dbReference type="EMBL" id="CP003261">
    <property type="protein sequence ID" value="AGK95882.1"/>
    <property type="molecule type" value="Genomic_DNA"/>
</dbReference>
<evidence type="ECO:0000259" key="1">
    <source>
        <dbReference type="Pfam" id="PF00534"/>
    </source>
</evidence>
<dbReference type="OrthoDB" id="9806653at2"/>
<dbReference type="Gene3D" id="3.40.50.2000">
    <property type="entry name" value="Glycogen Phosphorylase B"/>
    <property type="match status" value="2"/>
</dbReference>
<gene>
    <name evidence="3" type="ORF">Clopa_0858</name>
</gene>
<dbReference type="RefSeq" id="WP_015614206.1">
    <property type="nucleotide sequence ID" value="NC_021182.1"/>
</dbReference>
<feature type="domain" description="Glycosyl transferase family 1" evidence="1">
    <location>
        <begin position="191"/>
        <end position="360"/>
    </location>
</feature>
<dbReference type="KEGG" id="cpas:Clopa_0858"/>
<dbReference type="PATRIC" id="fig|86416.3.peg.851"/>
<proteinExistence type="predicted"/>
<name>R4JYH5_CLOPA</name>
<keyword evidence="3" id="KW-0808">Transferase</keyword>
<dbReference type="CDD" id="cd03801">
    <property type="entry name" value="GT4_PimA-like"/>
    <property type="match status" value="1"/>
</dbReference>
<feature type="domain" description="Glycosyltransferase subfamily 4-like N-terminal" evidence="2">
    <location>
        <begin position="15"/>
        <end position="178"/>
    </location>
</feature>
<dbReference type="InterPro" id="IPR028098">
    <property type="entry name" value="Glyco_trans_4-like_N"/>
</dbReference>
<dbReference type="HOGENOM" id="CLU_009583_0_4_9"/>
<accession>R4JYH5</accession>
<dbReference type="PANTHER" id="PTHR45947">
    <property type="entry name" value="SULFOQUINOVOSYL TRANSFERASE SQD2"/>
    <property type="match status" value="1"/>
</dbReference>
<evidence type="ECO:0000313" key="3">
    <source>
        <dbReference type="EMBL" id="AGK95882.1"/>
    </source>
</evidence>
<keyword evidence="4" id="KW-1185">Reference proteome</keyword>
<reference evidence="3 4" key="1">
    <citation type="submission" date="2012-01" db="EMBL/GenBank/DDBJ databases">
        <title>Complete sequence of chromosome of Clostridium pasteurianum BC1.</title>
        <authorList>
            <consortium name="US DOE Joint Genome Institute"/>
            <person name="Lucas S."/>
            <person name="Han J."/>
            <person name="Lapidus A."/>
            <person name="Cheng J.-F."/>
            <person name="Goodwin L."/>
            <person name="Pitluck S."/>
            <person name="Peters L."/>
            <person name="Mikhailova N."/>
            <person name="Teshima H."/>
            <person name="Detter J.C."/>
            <person name="Han C."/>
            <person name="Tapia R."/>
            <person name="Land M."/>
            <person name="Hauser L."/>
            <person name="Kyrpides N."/>
            <person name="Ivanova N."/>
            <person name="Pagani I."/>
            <person name="Dunn J."/>
            <person name="Taghavi S."/>
            <person name="Francis A."/>
            <person name="van der Lelie D."/>
            <person name="Woyke T."/>
        </authorList>
    </citation>
    <scope>NUCLEOTIDE SEQUENCE [LARGE SCALE GENOMIC DNA]</scope>
    <source>
        <strain evidence="3 4">BC1</strain>
    </source>
</reference>
<dbReference type="InterPro" id="IPR050194">
    <property type="entry name" value="Glycosyltransferase_grp1"/>
</dbReference>
<sequence>MKKILYLHAGAELYGADIVLLELLKNLDKTKFIPYVILPCDGPLVEKLRQNNIWVKVIQYPILRRKYFNPIGLLTYIKDYITFSSKITKIAKSKEIDIIHTNTAAVLEGIYIKRKLKRPLIWHIHEIIVRPKLIHKFLSFLIAKNADEVITVSEAVKMHLKSTGYFKNEIKVIYNGVDNKMFNKDNETDYIRKEFNIPENAIIVGMIGRVNAWKGQNDFLDAMDIVLENNKNVYAMLVGGVFDGEEWRITELKEKIQSMKHKEKVIFDDYRKDSKNIHALYDIFVLPSTNPDPLPTVVLEAMASSTPVLGYRHGGICEMVKEDYNGLLAEPCNFKDLAFKIEKIIGDNNLIEQFGYNSLKRQKDKFSKENYVKNFQLLYSQTNNSNI</sequence>
<dbReference type="SUPFAM" id="SSF53756">
    <property type="entry name" value="UDP-Glycosyltransferase/glycogen phosphorylase"/>
    <property type="match status" value="1"/>
</dbReference>
<dbReference type="Pfam" id="PF13439">
    <property type="entry name" value="Glyco_transf_4"/>
    <property type="match status" value="1"/>
</dbReference>
<evidence type="ECO:0000259" key="2">
    <source>
        <dbReference type="Pfam" id="PF13439"/>
    </source>
</evidence>
<dbReference type="Pfam" id="PF00534">
    <property type="entry name" value="Glycos_transf_1"/>
    <property type="match status" value="1"/>
</dbReference>
<evidence type="ECO:0000313" key="4">
    <source>
        <dbReference type="Proteomes" id="UP000013523"/>
    </source>
</evidence>
<protein>
    <submittedName>
        <fullName evidence="3">Glycosyltransferase</fullName>
    </submittedName>
</protein>